<comment type="similarity">
    <text evidence="2">Belongs to the asparagine synthetase family.</text>
</comment>
<dbReference type="Gene3D" id="3.40.50.620">
    <property type="entry name" value="HUPs"/>
    <property type="match status" value="1"/>
</dbReference>
<keyword evidence="13" id="KW-0436">Ligase</keyword>
<name>D6TY17_KTERA</name>
<dbReference type="RefSeq" id="WP_007916966.1">
    <property type="nucleotide sequence ID" value="NZ_ADVG01000003.1"/>
</dbReference>
<keyword evidence="9" id="KW-0028">Amino-acid biosynthesis</keyword>
<dbReference type="FunCoup" id="D6TY17">
    <property type="interactions" value="323"/>
</dbReference>
<feature type="binding site" evidence="10">
    <location>
        <position position="261"/>
    </location>
    <ligand>
        <name>ATP</name>
        <dbReference type="ChEBI" id="CHEBI:30616"/>
    </ligand>
</feature>
<dbReference type="InterPro" id="IPR001962">
    <property type="entry name" value="Asn_synthase"/>
</dbReference>
<dbReference type="EMBL" id="ADVG01000003">
    <property type="protein sequence ID" value="EFH85013.1"/>
    <property type="molecule type" value="Genomic_DNA"/>
</dbReference>
<keyword evidence="6 9" id="KW-0061">Asparagine biosynthesis</keyword>
<comment type="caution">
    <text evidence="13">The sequence shown here is derived from an EMBL/GenBank/DDBJ whole genome shotgun (WGS) entry which is preliminary data.</text>
</comment>
<dbReference type="Pfam" id="PF13537">
    <property type="entry name" value="GATase_7"/>
    <property type="match status" value="1"/>
</dbReference>
<evidence type="ECO:0000256" key="10">
    <source>
        <dbReference type="PIRSR" id="PIRSR001589-2"/>
    </source>
</evidence>
<evidence type="ECO:0000256" key="9">
    <source>
        <dbReference type="PIRSR" id="PIRSR001589-1"/>
    </source>
</evidence>
<dbReference type="Gene3D" id="3.60.20.10">
    <property type="entry name" value="Glutamine Phosphoribosylpyrophosphate, subunit 1, domain 1"/>
    <property type="match status" value="1"/>
</dbReference>
<proteinExistence type="inferred from homology"/>
<feature type="active site" description="For GATase activity" evidence="9">
    <location>
        <position position="2"/>
    </location>
</feature>
<feature type="binding site" evidence="10">
    <location>
        <begin position="374"/>
        <end position="375"/>
    </location>
    <ligand>
        <name>ATP</name>
        <dbReference type="ChEBI" id="CHEBI:30616"/>
    </ligand>
</feature>
<dbReference type="GO" id="GO:0005524">
    <property type="term" value="F:ATP binding"/>
    <property type="evidence" value="ECO:0007669"/>
    <property type="project" value="UniProtKB-KW"/>
</dbReference>
<feature type="binding site" evidence="10">
    <location>
        <position position="102"/>
    </location>
    <ligand>
        <name>L-glutamine</name>
        <dbReference type="ChEBI" id="CHEBI:58359"/>
    </ligand>
</feature>
<protein>
    <recommendedName>
        <fullName evidence="3">asparagine synthase (glutamine-hydrolyzing)</fullName>
        <ecNumber evidence="3">6.3.5.4</ecNumber>
    </recommendedName>
</protein>
<feature type="domain" description="Glutamine amidotransferase type-2" evidence="12">
    <location>
        <begin position="2"/>
        <end position="214"/>
    </location>
</feature>
<evidence type="ECO:0000256" key="6">
    <source>
        <dbReference type="ARBA" id="ARBA00022888"/>
    </source>
</evidence>
<evidence type="ECO:0000256" key="5">
    <source>
        <dbReference type="ARBA" id="ARBA00022840"/>
    </source>
</evidence>
<dbReference type="InterPro" id="IPR051786">
    <property type="entry name" value="ASN_synthetase/amidase"/>
</dbReference>
<evidence type="ECO:0000259" key="12">
    <source>
        <dbReference type="PROSITE" id="PS51278"/>
    </source>
</evidence>
<keyword evidence="14" id="KW-1185">Reference proteome</keyword>
<dbReference type="InterPro" id="IPR029055">
    <property type="entry name" value="Ntn_hydrolases_N"/>
</dbReference>
<evidence type="ECO:0000256" key="11">
    <source>
        <dbReference type="PIRSR" id="PIRSR001589-3"/>
    </source>
</evidence>
<dbReference type="PROSITE" id="PS51278">
    <property type="entry name" value="GATASE_TYPE_2"/>
    <property type="match status" value="1"/>
</dbReference>
<dbReference type="Proteomes" id="UP000004508">
    <property type="component" value="Unassembled WGS sequence"/>
</dbReference>
<evidence type="ECO:0000256" key="2">
    <source>
        <dbReference type="ARBA" id="ARBA00005752"/>
    </source>
</evidence>
<dbReference type="SUPFAM" id="SSF52402">
    <property type="entry name" value="Adenine nucleotide alpha hydrolases-like"/>
    <property type="match status" value="1"/>
</dbReference>
<dbReference type="STRING" id="485913.Krac_6145"/>
<dbReference type="CDD" id="cd01991">
    <property type="entry name" value="Asn_synthase_B_C"/>
    <property type="match status" value="1"/>
</dbReference>
<evidence type="ECO:0000313" key="13">
    <source>
        <dbReference type="EMBL" id="EFH85013.1"/>
    </source>
</evidence>
<feature type="binding site" evidence="10">
    <location>
        <position position="291"/>
    </location>
    <ligand>
        <name>ATP</name>
        <dbReference type="ChEBI" id="CHEBI:30616"/>
    </ligand>
</feature>
<evidence type="ECO:0000256" key="1">
    <source>
        <dbReference type="ARBA" id="ARBA00005187"/>
    </source>
</evidence>
<dbReference type="InterPro" id="IPR006426">
    <property type="entry name" value="Asn_synth_AEB"/>
</dbReference>
<dbReference type="PIRSF" id="PIRSF001589">
    <property type="entry name" value="Asn_synthetase_glu-h"/>
    <property type="match status" value="1"/>
</dbReference>
<dbReference type="GO" id="GO:0004066">
    <property type="term" value="F:asparagine synthase (glutamine-hydrolyzing) activity"/>
    <property type="evidence" value="ECO:0007669"/>
    <property type="project" value="UniProtKB-EC"/>
</dbReference>
<evidence type="ECO:0000313" key="14">
    <source>
        <dbReference type="Proteomes" id="UP000004508"/>
    </source>
</evidence>
<keyword evidence="5 10" id="KW-0067">ATP-binding</keyword>
<dbReference type="NCBIfam" id="TIGR01536">
    <property type="entry name" value="asn_synth_AEB"/>
    <property type="match status" value="1"/>
</dbReference>
<comment type="pathway">
    <text evidence="1">Amino-acid biosynthesis; L-asparagine biosynthesis; L-asparagine from L-aspartate (L-Gln route): step 1/1.</text>
</comment>
<accession>D6TY17</accession>
<evidence type="ECO:0000256" key="3">
    <source>
        <dbReference type="ARBA" id="ARBA00012737"/>
    </source>
</evidence>
<organism evidence="13 14">
    <name type="scientific">Ktedonobacter racemifer DSM 44963</name>
    <dbReference type="NCBI Taxonomy" id="485913"/>
    <lineage>
        <taxon>Bacteria</taxon>
        <taxon>Bacillati</taxon>
        <taxon>Chloroflexota</taxon>
        <taxon>Ktedonobacteria</taxon>
        <taxon>Ktedonobacterales</taxon>
        <taxon>Ktedonobacteraceae</taxon>
        <taxon>Ktedonobacter</taxon>
    </lineage>
</organism>
<dbReference type="AlphaFoldDB" id="D6TY17"/>
<dbReference type="PANTHER" id="PTHR43284:SF1">
    <property type="entry name" value="ASPARAGINE SYNTHETASE"/>
    <property type="match status" value="1"/>
</dbReference>
<sequence>MCGIAGWIDWQGDLSDQGAIIAQMAETLQQRGPDSHGHWVSRHAALAHQRLIVIDPLTGGQPMVYQDGDRTYAITYNGEMYNFRELRHELEGYGHTFRTRSDTEVLLHAYVEWGEACVQHLNGIFAFGLWDEQKQQLLLARDHVGVKSLYYAHRGSAILFGSELKALLAHPLVKPEVDATGLAEILTFVRIPGSGIYRNVHELRPGHMLICSEQGTRMSRYWSLRSAPHTDDLYTTAAHIRGLLEDTVKHQLIADVPIVTLLSGGLDSSGLTAMAAKELQHEGRELHTYSIDFVNSAQHFQSTPLHPSLDAPWVKRVSEYLGTHHHTITLENSALVESLLVPLHAHDFPTAGQMTSSLYLLFQAMKQDATVALSGEAADEVFGGYPWFHSEAALSGQTFPWTPAFLGPGKNPLAWLSADLLQKVQLTEHIDQQYRAAIAEVPRLEGEDPLAARRREMFYLNQTRFLPFLLERKDRMSMATGFEARVPFCDYRLVEYAWNIPWEMKMADDIEKGILRRAFASVLPEDVIRRKKSAYPNAQNPLYEKATREWALNILHDPNAPIHPFLDAQVVRALVESTDAGVPGIGLVSLPERLIQINEWLDTYQITLAL</sequence>
<reference evidence="13 14" key="1">
    <citation type="journal article" date="2011" name="Stand. Genomic Sci.">
        <title>Non-contiguous finished genome sequence and contextual data of the filamentous soil bacterium Ktedonobacter racemifer type strain (SOSP1-21).</title>
        <authorList>
            <person name="Chang Y.J."/>
            <person name="Land M."/>
            <person name="Hauser L."/>
            <person name="Chertkov O."/>
            <person name="Del Rio T.G."/>
            <person name="Nolan M."/>
            <person name="Copeland A."/>
            <person name="Tice H."/>
            <person name="Cheng J.F."/>
            <person name="Lucas S."/>
            <person name="Han C."/>
            <person name="Goodwin L."/>
            <person name="Pitluck S."/>
            <person name="Ivanova N."/>
            <person name="Ovchinikova G."/>
            <person name="Pati A."/>
            <person name="Chen A."/>
            <person name="Palaniappan K."/>
            <person name="Mavromatis K."/>
            <person name="Liolios K."/>
            <person name="Brettin T."/>
            <person name="Fiebig A."/>
            <person name="Rohde M."/>
            <person name="Abt B."/>
            <person name="Goker M."/>
            <person name="Detter J.C."/>
            <person name="Woyke T."/>
            <person name="Bristow J."/>
            <person name="Eisen J.A."/>
            <person name="Markowitz V."/>
            <person name="Hugenholtz P."/>
            <person name="Kyrpides N.C."/>
            <person name="Klenk H.P."/>
            <person name="Lapidus A."/>
        </authorList>
    </citation>
    <scope>NUCLEOTIDE SEQUENCE [LARGE SCALE GENOMIC DNA]</scope>
    <source>
        <strain evidence="14">DSM 44963</strain>
    </source>
</reference>
<keyword evidence="4 10" id="KW-0547">Nucleotide-binding</keyword>
<dbReference type="CDD" id="cd00712">
    <property type="entry name" value="AsnB"/>
    <property type="match status" value="1"/>
</dbReference>
<evidence type="ECO:0000256" key="7">
    <source>
        <dbReference type="ARBA" id="ARBA00022962"/>
    </source>
</evidence>
<feature type="site" description="Important for beta-aspartyl-AMP intermediate formation" evidence="11">
    <location>
        <position position="376"/>
    </location>
</feature>
<dbReference type="GO" id="GO:0006529">
    <property type="term" value="P:asparagine biosynthetic process"/>
    <property type="evidence" value="ECO:0007669"/>
    <property type="project" value="UniProtKB-KW"/>
</dbReference>
<comment type="catalytic activity">
    <reaction evidence="8">
        <text>L-aspartate + L-glutamine + ATP + H2O = L-asparagine + L-glutamate + AMP + diphosphate + H(+)</text>
        <dbReference type="Rhea" id="RHEA:12228"/>
        <dbReference type="ChEBI" id="CHEBI:15377"/>
        <dbReference type="ChEBI" id="CHEBI:15378"/>
        <dbReference type="ChEBI" id="CHEBI:29985"/>
        <dbReference type="ChEBI" id="CHEBI:29991"/>
        <dbReference type="ChEBI" id="CHEBI:30616"/>
        <dbReference type="ChEBI" id="CHEBI:33019"/>
        <dbReference type="ChEBI" id="CHEBI:58048"/>
        <dbReference type="ChEBI" id="CHEBI:58359"/>
        <dbReference type="ChEBI" id="CHEBI:456215"/>
        <dbReference type="EC" id="6.3.5.4"/>
    </reaction>
</comment>
<evidence type="ECO:0000256" key="4">
    <source>
        <dbReference type="ARBA" id="ARBA00022741"/>
    </source>
</evidence>
<dbReference type="EC" id="6.3.5.4" evidence="3"/>
<dbReference type="eggNOG" id="COG0367">
    <property type="taxonomic scope" value="Bacteria"/>
</dbReference>
<dbReference type="SUPFAM" id="SSF56235">
    <property type="entry name" value="N-terminal nucleophile aminohydrolases (Ntn hydrolases)"/>
    <property type="match status" value="1"/>
</dbReference>
<evidence type="ECO:0000256" key="8">
    <source>
        <dbReference type="ARBA" id="ARBA00048741"/>
    </source>
</evidence>
<dbReference type="Pfam" id="PF00733">
    <property type="entry name" value="Asn_synthase"/>
    <property type="match status" value="1"/>
</dbReference>
<dbReference type="OrthoDB" id="9763290at2"/>
<dbReference type="InParanoid" id="D6TY17"/>
<dbReference type="InterPro" id="IPR017932">
    <property type="entry name" value="GATase_2_dom"/>
</dbReference>
<dbReference type="InterPro" id="IPR014729">
    <property type="entry name" value="Rossmann-like_a/b/a_fold"/>
</dbReference>
<dbReference type="InterPro" id="IPR033738">
    <property type="entry name" value="AsnB_N"/>
</dbReference>
<dbReference type="PANTHER" id="PTHR43284">
    <property type="entry name" value="ASPARAGINE SYNTHETASE (GLUTAMINE-HYDROLYZING)"/>
    <property type="match status" value="1"/>
</dbReference>
<gene>
    <name evidence="13" type="ORF">Krac_6145</name>
</gene>
<keyword evidence="7 9" id="KW-0315">Glutamine amidotransferase</keyword>